<dbReference type="RefSeq" id="WP_045286255.1">
    <property type="nucleotide sequence ID" value="NZ_JZYX01000042.1"/>
</dbReference>
<protein>
    <submittedName>
        <fullName evidence="1">Uncharacterized protein</fullName>
    </submittedName>
</protein>
<dbReference type="AlphaFoldDB" id="A0A0F1AQK9"/>
<dbReference type="Proteomes" id="UP000033352">
    <property type="component" value="Unassembled WGS sequence"/>
</dbReference>
<dbReference type="OrthoDB" id="6604472at2"/>
<evidence type="ECO:0000313" key="2">
    <source>
        <dbReference type="Proteomes" id="UP000033352"/>
    </source>
</evidence>
<accession>A0A0F1AQK9</accession>
<evidence type="ECO:0000313" key="1">
    <source>
        <dbReference type="EMBL" id="KJN23354.1"/>
    </source>
</evidence>
<dbReference type="PATRIC" id="fig|1619248.3.peg.3172"/>
<organism evidence="1 2">
    <name type="scientific">Enterobacter sichuanensis</name>
    <dbReference type="NCBI Taxonomy" id="2071710"/>
    <lineage>
        <taxon>Bacteria</taxon>
        <taxon>Pseudomonadati</taxon>
        <taxon>Pseudomonadota</taxon>
        <taxon>Gammaproteobacteria</taxon>
        <taxon>Enterobacterales</taxon>
        <taxon>Enterobacteriaceae</taxon>
        <taxon>Enterobacter</taxon>
        <taxon>Enterobacter cloacae complex</taxon>
    </lineage>
</organism>
<sequence>MIEFNLNPITGDLTFDDLPLGIDTEEGFCKSGLYHELIKRKAVNKTMPNHYLVDSVAFFDKEFQVTIRPVCYGFPFMLHLVDKNSQYYNALNDWNARTNIHMLNESVKSLSDWLRESLNLDTPDTTETDMIRWRFEWGRISVSYEIKSFNHGIYLTWNIM</sequence>
<proteinExistence type="predicted"/>
<gene>
    <name evidence="1" type="ORF">SS37_18355</name>
</gene>
<dbReference type="EMBL" id="JZYX01000042">
    <property type="protein sequence ID" value="KJN23354.1"/>
    <property type="molecule type" value="Genomic_DNA"/>
</dbReference>
<comment type="caution">
    <text evidence="1">The sequence shown here is derived from an EMBL/GenBank/DDBJ whole genome shotgun (WGS) entry which is preliminary data.</text>
</comment>
<reference evidence="1 2" key="1">
    <citation type="submission" date="2015-03" db="EMBL/GenBank/DDBJ databases">
        <authorList>
            <person name="McCorrison J."/>
            <person name="Sanka R."/>
            <person name="Adams M."/>
            <person name="Brinkac L."/>
            <person name="Nierman W."/>
            <person name="Sutton G."/>
            <person name="Nelson K."/>
            <person name="Kiedrowski L."/>
            <person name="Guerrero D."/>
            <person name="Bonomo R."/>
        </authorList>
    </citation>
    <scope>NUCLEOTIDE SEQUENCE [LARGE SCALE GENOMIC DNA]</scope>
    <source>
        <strain evidence="1 2">35699</strain>
    </source>
</reference>
<name>A0A0F1AQK9_9ENTR</name>